<proteinExistence type="predicted"/>
<gene>
    <name evidence="2" type="ORF">MILUP08_44186</name>
</gene>
<evidence type="ECO:0000313" key="2">
    <source>
        <dbReference type="EMBL" id="CCH19268.1"/>
    </source>
</evidence>
<feature type="transmembrane region" description="Helical" evidence="1">
    <location>
        <begin position="177"/>
        <end position="197"/>
    </location>
</feature>
<organism evidence="2 3">
    <name type="scientific">Micromonospora lupini str. Lupac 08</name>
    <dbReference type="NCBI Taxonomy" id="1150864"/>
    <lineage>
        <taxon>Bacteria</taxon>
        <taxon>Bacillati</taxon>
        <taxon>Actinomycetota</taxon>
        <taxon>Actinomycetes</taxon>
        <taxon>Micromonosporales</taxon>
        <taxon>Micromonosporaceae</taxon>
        <taxon>Micromonospora</taxon>
    </lineage>
</organism>
<keyword evidence="1" id="KW-1133">Transmembrane helix</keyword>
<evidence type="ECO:0000256" key="1">
    <source>
        <dbReference type="SAM" id="Phobius"/>
    </source>
</evidence>
<sequence length="222" mass="23612">MPTPNASDLSGSAAFQGLLSVGLTVLPAYTAAVRHLTADQIGVQQAEAEALARRLRALARQRSEIPEPELAKLAHLAGLTPTDINDITHRALTHGLALIEAFPELTSMDDHAKNMLIFDAMRRDEAFMNALKRATTDGVAAGDQASACKNACLLTFMMKLFAAQIDAVQRMMACAVLVFPPLVLACAAVMLILMIVAMTKANKEYTQCIEDCLEGKGGGGGD</sequence>
<keyword evidence="1" id="KW-0472">Membrane</keyword>
<dbReference type="AlphaFoldDB" id="I0L621"/>
<dbReference type="STRING" id="1150864.MILUP08_44186"/>
<accession>I0L621</accession>
<reference evidence="3" key="1">
    <citation type="journal article" date="2012" name="J. Bacteriol.">
        <title>Genome Sequence of Micromonospora lupini Lupac 08, Isolated from Root Nodules of Lupinus angustifolius.</title>
        <authorList>
            <person name="Alonso-Vega P."/>
            <person name="Normand P."/>
            <person name="Bacigalupe R."/>
            <person name="Pujic P."/>
            <person name="Lajus A."/>
            <person name="Vallenet D."/>
            <person name="Carro L."/>
            <person name="Coll P."/>
            <person name="Trujillo M.E."/>
        </authorList>
    </citation>
    <scope>NUCLEOTIDE SEQUENCE [LARGE SCALE GENOMIC DNA]</scope>
    <source>
        <strain evidence="3">Lupac 08</strain>
    </source>
</reference>
<keyword evidence="3" id="KW-1185">Reference proteome</keyword>
<name>I0L621_9ACTN</name>
<evidence type="ECO:0000313" key="3">
    <source>
        <dbReference type="Proteomes" id="UP000003448"/>
    </source>
</evidence>
<comment type="caution">
    <text evidence="2">The sequence shown here is derived from an EMBL/GenBank/DDBJ whole genome shotgun (WGS) entry which is preliminary data.</text>
</comment>
<keyword evidence="1" id="KW-0812">Transmembrane</keyword>
<dbReference type="RefSeq" id="WP_007461263.1">
    <property type="nucleotide sequence ID" value="NZ_HF570108.1"/>
</dbReference>
<dbReference type="Proteomes" id="UP000003448">
    <property type="component" value="Unassembled WGS sequence"/>
</dbReference>
<protein>
    <submittedName>
        <fullName evidence="2">Uncharacterized protein</fullName>
    </submittedName>
</protein>
<dbReference type="EMBL" id="CAIE01000032">
    <property type="protein sequence ID" value="CCH19268.1"/>
    <property type="molecule type" value="Genomic_DNA"/>
</dbReference>